<evidence type="ECO:0000256" key="5">
    <source>
        <dbReference type="ARBA" id="ARBA00023136"/>
    </source>
</evidence>
<evidence type="ECO:0000256" key="6">
    <source>
        <dbReference type="ARBA" id="ARBA00023303"/>
    </source>
</evidence>
<proteinExistence type="inferred from homology"/>
<comment type="activity regulation">
    <text evidence="10">Na(+) is not transported, but it plays an essential structural role and its presence is essential for fluoride channel function.</text>
</comment>
<feature type="transmembrane region" description="Helical" evidence="10">
    <location>
        <begin position="6"/>
        <end position="27"/>
    </location>
</feature>
<keyword evidence="3 10" id="KW-0812">Transmembrane</keyword>
<evidence type="ECO:0000256" key="8">
    <source>
        <dbReference type="ARBA" id="ARBA00035585"/>
    </source>
</evidence>
<keyword evidence="4 10" id="KW-1133">Transmembrane helix</keyword>
<evidence type="ECO:0000256" key="7">
    <source>
        <dbReference type="ARBA" id="ARBA00035120"/>
    </source>
</evidence>
<comment type="subcellular location">
    <subcellularLocation>
        <location evidence="1 10">Cell membrane</location>
        <topology evidence="1 10">Multi-pass membrane protein</topology>
    </subcellularLocation>
</comment>
<dbReference type="PANTHER" id="PTHR28259">
    <property type="entry name" value="FLUORIDE EXPORT PROTEIN 1-RELATED"/>
    <property type="match status" value="1"/>
</dbReference>
<keyword evidence="6 10" id="KW-0407">Ion channel</keyword>
<gene>
    <name evidence="10" type="primary">fluC</name>
    <name evidence="10" type="synonym">crcB</name>
    <name evidence="11" type="ORF">ACFPK8_09140</name>
</gene>
<evidence type="ECO:0000313" key="12">
    <source>
        <dbReference type="Proteomes" id="UP001595937"/>
    </source>
</evidence>
<evidence type="ECO:0000256" key="2">
    <source>
        <dbReference type="ARBA" id="ARBA00022475"/>
    </source>
</evidence>
<keyword evidence="10" id="KW-0813">Transport</keyword>
<protein>
    <recommendedName>
        <fullName evidence="10">Fluoride-specific ion channel FluC</fullName>
    </recommendedName>
</protein>
<dbReference type="RefSeq" id="WP_193118986.1">
    <property type="nucleotide sequence ID" value="NZ_BAAAIR010000006.1"/>
</dbReference>
<dbReference type="PANTHER" id="PTHR28259:SF1">
    <property type="entry name" value="FLUORIDE EXPORT PROTEIN 1-RELATED"/>
    <property type="match status" value="1"/>
</dbReference>
<dbReference type="HAMAP" id="MF_00454">
    <property type="entry name" value="FluC"/>
    <property type="match status" value="1"/>
</dbReference>
<feature type="transmembrane region" description="Helical" evidence="10">
    <location>
        <begin position="115"/>
        <end position="136"/>
    </location>
</feature>
<keyword evidence="2 10" id="KW-1003">Cell membrane</keyword>
<comment type="caution">
    <text evidence="11">The sequence shown here is derived from an EMBL/GenBank/DDBJ whole genome shotgun (WGS) entry which is preliminary data.</text>
</comment>
<evidence type="ECO:0000313" key="11">
    <source>
        <dbReference type="EMBL" id="MFC5297671.1"/>
    </source>
</evidence>
<evidence type="ECO:0000256" key="9">
    <source>
        <dbReference type="ARBA" id="ARBA00049940"/>
    </source>
</evidence>
<evidence type="ECO:0000256" key="10">
    <source>
        <dbReference type="HAMAP-Rule" id="MF_00454"/>
    </source>
</evidence>
<keyword evidence="5 10" id="KW-0472">Membrane</keyword>
<feature type="transmembrane region" description="Helical" evidence="10">
    <location>
        <begin position="79"/>
        <end position="103"/>
    </location>
</feature>
<dbReference type="Pfam" id="PF02537">
    <property type="entry name" value="CRCB"/>
    <property type="match status" value="1"/>
</dbReference>
<dbReference type="Proteomes" id="UP001595937">
    <property type="component" value="Unassembled WGS sequence"/>
</dbReference>
<organism evidence="11 12">
    <name type="scientific">Brachybacterium tyrofermentans</name>
    <dbReference type="NCBI Taxonomy" id="47848"/>
    <lineage>
        <taxon>Bacteria</taxon>
        <taxon>Bacillati</taxon>
        <taxon>Actinomycetota</taxon>
        <taxon>Actinomycetes</taxon>
        <taxon>Micrococcales</taxon>
        <taxon>Dermabacteraceae</taxon>
        <taxon>Brachybacterium</taxon>
    </lineage>
</organism>
<evidence type="ECO:0000256" key="1">
    <source>
        <dbReference type="ARBA" id="ARBA00004651"/>
    </source>
</evidence>
<evidence type="ECO:0000256" key="3">
    <source>
        <dbReference type="ARBA" id="ARBA00022692"/>
    </source>
</evidence>
<comment type="similarity">
    <text evidence="7 10">Belongs to the fluoride channel Fluc/FEX (TC 1.A.43) family.</text>
</comment>
<dbReference type="EMBL" id="JBHSLN010000022">
    <property type="protein sequence ID" value="MFC5297671.1"/>
    <property type="molecule type" value="Genomic_DNA"/>
</dbReference>
<comment type="function">
    <text evidence="9 10">Fluoride-specific ion channel. Important for reducing fluoride concentration in the cell, thus reducing its toxicity.</text>
</comment>
<feature type="binding site" evidence="10">
    <location>
        <position position="90"/>
    </location>
    <ligand>
        <name>Na(+)</name>
        <dbReference type="ChEBI" id="CHEBI:29101"/>
        <note>structural</note>
    </ligand>
</feature>
<keyword evidence="12" id="KW-1185">Reference proteome</keyword>
<keyword evidence="10" id="KW-0915">Sodium</keyword>
<sequence length="137" mass="14125">MSAGTVLLGTLLVGIGGGAGSALRWWLREVGMRLAARRMNQGDVRMKPWLTLLANALACFLLGIAVARLGSAVSGAAELGFLLVGIGFCGGLSTLSTAAMDVVDLIRRDSFAISVGYFLLTIGIGMAALWIGLVIAS</sequence>
<dbReference type="InterPro" id="IPR003691">
    <property type="entry name" value="FluC"/>
</dbReference>
<evidence type="ECO:0000256" key="4">
    <source>
        <dbReference type="ARBA" id="ARBA00022989"/>
    </source>
</evidence>
<name>A0ABW0FFI1_9MICO</name>
<keyword evidence="10" id="KW-0406">Ion transport</keyword>
<feature type="transmembrane region" description="Helical" evidence="10">
    <location>
        <begin position="48"/>
        <end position="67"/>
    </location>
</feature>
<comment type="catalytic activity">
    <reaction evidence="8">
        <text>fluoride(in) = fluoride(out)</text>
        <dbReference type="Rhea" id="RHEA:76159"/>
        <dbReference type="ChEBI" id="CHEBI:17051"/>
    </reaction>
    <physiologicalReaction direction="left-to-right" evidence="8">
        <dbReference type="Rhea" id="RHEA:76160"/>
    </physiologicalReaction>
</comment>
<dbReference type="GeneID" id="303295798"/>
<keyword evidence="10" id="KW-0479">Metal-binding</keyword>
<reference evidence="12" key="1">
    <citation type="journal article" date="2019" name="Int. J. Syst. Evol. Microbiol.">
        <title>The Global Catalogue of Microorganisms (GCM) 10K type strain sequencing project: providing services to taxonomists for standard genome sequencing and annotation.</title>
        <authorList>
            <consortium name="The Broad Institute Genomics Platform"/>
            <consortium name="The Broad Institute Genome Sequencing Center for Infectious Disease"/>
            <person name="Wu L."/>
            <person name="Ma J."/>
        </authorList>
    </citation>
    <scope>NUCLEOTIDE SEQUENCE [LARGE SCALE GENOMIC DNA]</scope>
    <source>
        <strain evidence="12">CGMCC 1.16455</strain>
    </source>
</reference>
<feature type="binding site" evidence="10">
    <location>
        <position position="93"/>
    </location>
    <ligand>
        <name>Na(+)</name>
        <dbReference type="ChEBI" id="CHEBI:29101"/>
        <note>structural</note>
    </ligand>
</feature>
<accession>A0ABW0FFI1</accession>